<sequence length="173" mass="18251">MPDLFAVIADGTRRDLLKVLLDAHVSADSSTGDVSVGEMVTTLGISQPTVSKHLRVLRDAGLVHVREDGQHRYYGIDTAPLEAIEDWLIPFLGADVDIEVGAGGAFAAWAGASMPAPIRRAAENIPDPGDVGSSLGRAVADAQHRASSALHDATSALDERVIEPVRKRLGRGV</sequence>
<evidence type="ECO:0000256" key="1">
    <source>
        <dbReference type="ARBA" id="ARBA00023015"/>
    </source>
</evidence>
<evidence type="ECO:0000313" key="7">
    <source>
        <dbReference type="Proteomes" id="UP000321154"/>
    </source>
</evidence>
<feature type="domain" description="HTH arsR-type" evidence="4">
    <location>
        <begin position="1"/>
        <end position="96"/>
    </location>
</feature>
<dbReference type="EMBL" id="JACGWW010000001">
    <property type="protein sequence ID" value="MBA8812107.1"/>
    <property type="molecule type" value="Genomic_DNA"/>
</dbReference>
<evidence type="ECO:0000259" key="4">
    <source>
        <dbReference type="PROSITE" id="PS50987"/>
    </source>
</evidence>
<gene>
    <name evidence="6" type="ORF">FB463_000331</name>
    <name evidence="5" type="ORF">FFA01_21530</name>
</gene>
<dbReference type="PANTHER" id="PTHR33154:SF33">
    <property type="entry name" value="TRANSCRIPTIONAL REPRESSOR SDPR"/>
    <property type="match status" value="1"/>
</dbReference>
<dbReference type="Proteomes" id="UP000522688">
    <property type="component" value="Unassembled WGS sequence"/>
</dbReference>
<organism evidence="6 8">
    <name type="scientific">Frigoribacterium faeni</name>
    <dbReference type="NCBI Taxonomy" id="145483"/>
    <lineage>
        <taxon>Bacteria</taxon>
        <taxon>Bacillati</taxon>
        <taxon>Actinomycetota</taxon>
        <taxon>Actinomycetes</taxon>
        <taxon>Micrococcales</taxon>
        <taxon>Microbacteriaceae</taxon>
        <taxon>Frigoribacterium</taxon>
    </lineage>
</organism>
<keyword evidence="2 6" id="KW-0238">DNA-binding</keyword>
<accession>A0A7W3JFW5</accession>
<evidence type="ECO:0000256" key="3">
    <source>
        <dbReference type="ARBA" id="ARBA00023163"/>
    </source>
</evidence>
<keyword evidence="7" id="KW-1185">Reference proteome</keyword>
<keyword evidence="3" id="KW-0804">Transcription</keyword>
<dbReference type="SUPFAM" id="SSF46785">
    <property type="entry name" value="Winged helix' DNA-binding domain"/>
    <property type="match status" value="1"/>
</dbReference>
<dbReference type="AlphaFoldDB" id="A0A7W3JFW5"/>
<dbReference type="RefSeq" id="WP_146855964.1">
    <property type="nucleotide sequence ID" value="NZ_BAAAHR010000002.1"/>
</dbReference>
<name>A0A7W3JFW5_9MICO</name>
<dbReference type="Proteomes" id="UP000321154">
    <property type="component" value="Unassembled WGS sequence"/>
</dbReference>
<dbReference type="PROSITE" id="PS50987">
    <property type="entry name" value="HTH_ARSR_2"/>
    <property type="match status" value="1"/>
</dbReference>
<reference evidence="5 7" key="1">
    <citation type="submission" date="2019-07" db="EMBL/GenBank/DDBJ databases">
        <title>Whole genome shotgun sequence of Frigoribacterium faeni NBRC 103066.</title>
        <authorList>
            <person name="Hosoyama A."/>
            <person name="Uohara A."/>
            <person name="Ohji S."/>
            <person name="Ichikawa N."/>
        </authorList>
    </citation>
    <scope>NUCLEOTIDE SEQUENCE [LARGE SCALE GENOMIC DNA]</scope>
    <source>
        <strain evidence="5 7">NBRC 103066</strain>
    </source>
</reference>
<dbReference type="GO" id="GO:0003677">
    <property type="term" value="F:DNA binding"/>
    <property type="evidence" value="ECO:0007669"/>
    <property type="project" value="UniProtKB-KW"/>
</dbReference>
<dbReference type="InterPro" id="IPR001845">
    <property type="entry name" value="HTH_ArsR_DNA-bd_dom"/>
</dbReference>
<dbReference type="Pfam" id="PF12840">
    <property type="entry name" value="HTH_20"/>
    <property type="match status" value="1"/>
</dbReference>
<dbReference type="InterPro" id="IPR011991">
    <property type="entry name" value="ArsR-like_HTH"/>
</dbReference>
<dbReference type="SMART" id="SM00418">
    <property type="entry name" value="HTH_ARSR"/>
    <property type="match status" value="1"/>
</dbReference>
<dbReference type="Gene3D" id="1.10.10.10">
    <property type="entry name" value="Winged helix-like DNA-binding domain superfamily/Winged helix DNA-binding domain"/>
    <property type="match status" value="1"/>
</dbReference>
<proteinExistence type="predicted"/>
<evidence type="ECO:0000313" key="5">
    <source>
        <dbReference type="EMBL" id="GEK83844.1"/>
    </source>
</evidence>
<evidence type="ECO:0000313" key="8">
    <source>
        <dbReference type="Proteomes" id="UP000522688"/>
    </source>
</evidence>
<keyword evidence="1" id="KW-0805">Transcription regulation</keyword>
<dbReference type="InterPro" id="IPR036390">
    <property type="entry name" value="WH_DNA-bd_sf"/>
</dbReference>
<protein>
    <submittedName>
        <fullName evidence="6">DNA-binding transcriptional ArsR family regulator</fullName>
    </submittedName>
</protein>
<dbReference type="NCBIfam" id="NF033788">
    <property type="entry name" value="HTH_metalloreg"/>
    <property type="match status" value="1"/>
</dbReference>
<dbReference type="OrthoDB" id="3628603at2"/>
<evidence type="ECO:0000313" key="6">
    <source>
        <dbReference type="EMBL" id="MBA8812107.1"/>
    </source>
</evidence>
<dbReference type="InterPro" id="IPR051081">
    <property type="entry name" value="HTH_MetalResp_TranReg"/>
</dbReference>
<evidence type="ECO:0000256" key="2">
    <source>
        <dbReference type="ARBA" id="ARBA00023125"/>
    </source>
</evidence>
<dbReference type="EMBL" id="BJUV01000021">
    <property type="protein sequence ID" value="GEK83844.1"/>
    <property type="molecule type" value="Genomic_DNA"/>
</dbReference>
<dbReference type="GO" id="GO:0003700">
    <property type="term" value="F:DNA-binding transcription factor activity"/>
    <property type="evidence" value="ECO:0007669"/>
    <property type="project" value="InterPro"/>
</dbReference>
<dbReference type="PANTHER" id="PTHR33154">
    <property type="entry name" value="TRANSCRIPTIONAL REGULATOR, ARSR FAMILY"/>
    <property type="match status" value="1"/>
</dbReference>
<comment type="caution">
    <text evidence="6">The sequence shown here is derived from an EMBL/GenBank/DDBJ whole genome shotgun (WGS) entry which is preliminary data.</text>
</comment>
<dbReference type="CDD" id="cd00090">
    <property type="entry name" value="HTH_ARSR"/>
    <property type="match status" value="1"/>
</dbReference>
<reference evidence="6 8" key="2">
    <citation type="submission" date="2020-07" db="EMBL/GenBank/DDBJ databases">
        <title>Sequencing the genomes of 1000 actinobacteria strains.</title>
        <authorList>
            <person name="Klenk H.-P."/>
        </authorList>
    </citation>
    <scope>NUCLEOTIDE SEQUENCE [LARGE SCALE GENOMIC DNA]</scope>
    <source>
        <strain evidence="6 8">DSM 10309</strain>
    </source>
</reference>
<dbReference type="InterPro" id="IPR036388">
    <property type="entry name" value="WH-like_DNA-bd_sf"/>
</dbReference>